<name>A0A7J6J086_COLFN</name>
<dbReference type="OrthoDB" id="4818326at2759"/>
<protein>
    <submittedName>
        <fullName evidence="2">Uncharacterized protein</fullName>
    </submittedName>
</protein>
<organism evidence="2 3">
    <name type="scientific">Colletotrichum fructicola (strain Nara gc5)</name>
    <name type="common">Anthracnose fungus</name>
    <name type="synonym">Colletotrichum gloeosporioides (strain Nara gc5)</name>
    <dbReference type="NCBI Taxonomy" id="1213859"/>
    <lineage>
        <taxon>Eukaryota</taxon>
        <taxon>Fungi</taxon>
        <taxon>Dikarya</taxon>
        <taxon>Ascomycota</taxon>
        <taxon>Pezizomycotina</taxon>
        <taxon>Sordariomycetes</taxon>
        <taxon>Hypocreomycetidae</taxon>
        <taxon>Glomerellales</taxon>
        <taxon>Glomerellaceae</taxon>
        <taxon>Colletotrichum</taxon>
        <taxon>Colletotrichum gloeosporioides species complex</taxon>
    </lineage>
</organism>
<evidence type="ECO:0000256" key="1">
    <source>
        <dbReference type="SAM" id="SignalP"/>
    </source>
</evidence>
<accession>A0A7J6J086</accession>
<feature type="signal peptide" evidence="1">
    <location>
        <begin position="1"/>
        <end position="20"/>
    </location>
</feature>
<evidence type="ECO:0000313" key="3">
    <source>
        <dbReference type="Proteomes" id="UP000011096"/>
    </source>
</evidence>
<dbReference type="RefSeq" id="XP_031877941.1">
    <property type="nucleotide sequence ID" value="XM_032025512.1"/>
</dbReference>
<reference evidence="2 3" key="1">
    <citation type="submission" date="2012-08" db="EMBL/GenBank/DDBJ databases">
        <authorList>
            <person name="Gan P.H.P."/>
            <person name="Ikeda K."/>
            <person name="Irieda H."/>
            <person name="Narusaka M."/>
            <person name="O'Connell R.J."/>
            <person name="Narusaka Y."/>
            <person name="Takano Y."/>
            <person name="Kubo Y."/>
            <person name="Shirasu K."/>
        </authorList>
    </citation>
    <scope>NUCLEOTIDE SEQUENCE [LARGE SCALE GENOMIC DNA]</scope>
    <source>
        <strain evidence="2 3">Nara gc5</strain>
    </source>
</reference>
<keyword evidence="1" id="KW-0732">Signal</keyword>
<dbReference type="GeneID" id="43609666"/>
<reference evidence="2 3" key="2">
    <citation type="submission" date="2020-04" db="EMBL/GenBank/DDBJ databases">
        <title>Genome sequencing and assembly of multiple isolates from the Colletotrichum gloeosporioides species complex.</title>
        <authorList>
            <person name="Gan P."/>
            <person name="Shirasu K."/>
        </authorList>
    </citation>
    <scope>NUCLEOTIDE SEQUENCE [LARGE SCALE GENOMIC DNA]</scope>
    <source>
        <strain evidence="2 3">Nara gc5</strain>
    </source>
</reference>
<sequence>MRLKSLGLLLFHSVLAIAQGTIPNTQPINESTAFIGQPATPNTLTVKIPFFPSASLMHEDSGNTGSTDYPGPLGGSNMSLFSQQIVTGVMTWGTNNTMTIGYANSTTLARGIAAIDPQTMEILATWTPPDSNQTLSLGYLEYLLETDEILFTSQEGHVYLIRRDDDAEKGTAFTTVRNIDLTTIPAAIADGESLLNAMMDTAGNIWYTTGGIPGIGSLYAAQTSVTLGYITPDNQVHSIQMDGQTIENGIAVSNTTAYVVTGPTTIGTEGVPQVGYMLALTSLPFSGDAGSNGGVRTLWNATYDAGSTTKLGAITRGSGSTPALLGDDYVVITDNADGRINLAVYYQGAIEKDQLLCTVPLFGENASANDLAATTHYDVTTGFYTVVVENTFNGTTMFWPNASSTLDDINGGWNNMAGMPGGTFAVQVSADASGNSTAAPCSVRWTSPMTVKANPVLSTKTGLLYFYTQDEKLADEGMYVWYVVALDWRSGAEVWRARMGSGGAYNDNWLLGGLGPDGTYYQAMLGGLAAMKDGSN</sequence>
<dbReference type="Proteomes" id="UP000011096">
    <property type="component" value="Unassembled WGS sequence"/>
</dbReference>
<gene>
    <name evidence="2" type="ORF">CGGC5_v009870</name>
</gene>
<feature type="chain" id="PRO_5029759506" evidence="1">
    <location>
        <begin position="21"/>
        <end position="536"/>
    </location>
</feature>
<keyword evidence="3" id="KW-1185">Reference proteome</keyword>
<evidence type="ECO:0000313" key="2">
    <source>
        <dbReference type="EMBL" id="KAF4482628.1"/>
    </source>
</evidence>
<dbReference type="EMBL" id="ANPB02000005">
    <property type="protein sequence ID" value="KAF4482628.1"/>
    <property type="molecule type" value="Genomic_DNA"/>
</dbReference>
<proteinExistence type="predicted"/>
<dbReference type="InParanoid" id="A0A7J6J086"/>
<comment type="caution">
    <text evidence="2">The sequence shown here is derived from an EMBL/GenBank/DDBJ whole genome shotgun (WGS) entry which is preliminary data.</text>
</comment>
<dbReference type="AlphaFoldDB" id="A0A7J6J086"/>